<feature type="compositionally biased region" description="Basic residues" evidence="1">
    <location>
        <begin position="338"/>
        <end position="348"/>
    </location>
</feature>
<dbReference type="SUPFAM" id="SSF52540">
    <property type="entry name" value="P-loop containing nucleoside triphosphate hydrolases"/>
    <property type="match status" value="1"/>
</dbReference>
<dbReference type="GO" id="GO:0005634">
    <property type="term" value="C:nucleus"/>
    <property type="evidence" value="ECO:0007669"/>
    <property type="project" value="TreeGrafter"/>
</dbReference>
<evidence type="ECO:0000313" key="3">
    <source>
        <dbReference type="EMBL" id="KAG7562743.1"/>
    </source>
</evidence>
<name>A0A8K0NPP1_9TREE</name>
<protein>
    <recommendedName>
        <fullName evidence="2">ATPase AAA-type core domain-containing protein</fullName>
    </recommendedName>
</protein>
<reference evidence="3" key="1">
    <citation type="submission" date="2020-04" db="EMBL/GenBank/DDBJ databases">
        <title>Analysis of mating type loci in Filobasidium floriforme.</title>
        <authorList>
            <person name="Nowrousian M."/>
        </authorList>
    </citation>
    <scope>NUCLEOTIDE SEQUENCE</scope>
    <source>
        <strain evidence="3">CBS 6242</strain>
    </source>
</reference>
<evidence type="ECO:0000313" key="4">
    <source>
        <dbReference type="Proteomes" id="UP000812966"/>
    </source>
</evidence>
<dbReference type="GO" id="GO:0016887">
    <property type="term" value="F:ATP hydrolysis activity"/>
    <property type="evidence" value="ECO:0007669"/>
    <property type="project" value="InterPro"/>
</dbReference>
<dbReference type="Gene3D" id="3.40.50.300">
    <property type="entry name" value="P-loop containing nucleotide triphosphate hydrolases"/>
    <property type="match status" value="1"/>
</dbReference>
<feature type="region of interest" description="Disordered" evidence="1">
    <location>
        <begin position="322"/>
        <end position="348"/>
    </location>
</feature>
<evidence type="ECO:0000256" key="1">
    <source>
        <dbReference type="SAM" id="MobiDB-lite"/>
    </source>
</evidence>
<feature type="region of interest" description="Disordered" evidence="1">
    <location>
        <begin position="504"/>
        <end position="542"/>
    </location>
</feature>
<proteinExistence type="predicted"/>
<feature type="region of interest" description="Disordered" evidence="1">
    <location>
        <begin position="41"/>
        <end position="86"/>
    </location>
</feature>
<sequence>MVSKLPVSKRRKLEAMNDEDSAIVLDTSFDDDDGIEILQKASRSVSPNKETRKATSVFAAGQGRHVHPFFGPKSKSRGTSATRTEPRAESIIDQVDDNPDAQQSHVIHTIPETPKPVRKEANHPDRATHVFFKSKGKASDAGEAVLEMGRKAVLGEPVAPPLVGKSGWGKGDVESRLCAARFPTQEEQACHMKPVREGDSGMSVRRGGLDMPRRERKRSQTEKSADSSFWQRLYPKDEHTISRNSAPESTAFDGVVANDQAYKENAAVQALSTKQEQAAPYSTRLWTDKYRPTDSSQVLGNEIPSDYLARWMKELALGKEAKNVPGGSEKPSADVTPKKRKIMRKVKKTRKKKEKEDDWIVDDTLDPIDDYLSADGTDTTGSVTEDENGNAIDISLGPPIYPTFSSRLANSILLQGPHGCGKTAAVYAAAAELGWEVFEVNAGAKRSGAQLSALVGEVGRNHMVGRSAHAAQDVLPAKTVKPAESAKEPRRNALFQAFAKANGKQSSSSSSKSALSVSTAGQSDDTQSNPFITPSTHDPVVDENGINPAETANFGFIDGKGDGGAEGRSIRQSLILFEEVDILYEEDQGFWPQVVELIAGSKRPVVMTCNDLGLIPFEKLPLQCTLLFSPPDAPLLQSYLSEINRMEQGGSLPETYLSNLLKAAAYNHPTDTVLQQPLAPVTLRQVKGIDLRRSIMQLQLDSRCSALRSKARAGTGPQQAHSTGVASKSPTWKETRLQTEARSKVDAYLSMSPSMILDNIEIDRYRPSADDEEGMHLVQKPFLSPDLPILPAFSRSDELAQTIWVMSGNPGDMQIEAEDLISRLARDREDYQLATLPFLDPVIPLESYLLPSPVLFTTYIPAISSMVAIDDTLEQEDAIDAAQGRPRKNRKTGRMMRLTTNAISTPNYVRQMVSSDDIGIKGLQAVRDCRLNFAIFGEGNDARISHAQPVEGDIQVVE</sequence>
<dbReference type="InterPro" id="IPR003959">
    <property type="entry name" value="ATPase_AAA_core"/>
</dbReference>
<dbReference type="PANTHER" id="PTHR23389:SF21">
    <property type="entry name" value="ATPASE FAMILY AAA DOMAIN-CONTAINING PROTEIN 5"/>
    <property type="match status" value="1"/>
</dbReference>
<comment type="caution">
    <text evidence="3">The sequence shown here is derived from an EMBL/GenBank/DDBJ whole genome shotgun (WGS) entry which is preliminary data.</text>
</comment>
<feature type="compositionally biased region" description="Polar residues" evidence="1">
    <location>
        <begin position="519"/>
        <end position="536"/>
    </location>
</feature>
<feature type="region of interest" description="Disordered" evidence="1">
    <location>
        <begin position="712"/>
        <end position="737"/>
    </location>
</feature>
<dbReference type="InterPro" id="IPR027417">
    <property type="entry name" value="P-loop_NTPase"/>
</dbReference>
<feature type="compositionally biased region" description="Polar residues" evidence="1">
    <location>
        <begin position="716"/>
        <end position="730"/>
    </location>
</feature>
<dbReference type="AlphaFoldDB" id="A0A8K0NPP1"/>
<feature type="region of interest" description="Disordered" evidence="1">
    <location>
        <begin position="196"/>
        <end position="231"/>
    </location>
</feature>
<dbReference type="EMBL" id="JABELV010000026">
    <property type="protein sequence ID" value="KAG7562743.1"/>
    <property type="molecule type" value="Genomic_DNA"/>
</dbReference>
<keyword evidence="4" id="KW-1185">Reference proteome</keyword>
<organism evidence="3 4">
    <name type="scientific">Filobasidium floriforme</name>
    <dbReference type="NCBI Taxonomy" id="5210"/>
    <lineage>
        <taxon>Eukaryota</taxon>
        <taxon>Fungi</taxon>
        <taxon>Dikarya</taxon>
        <taxon>Basidiomycota</taxon>
        <taxon>Agaricomycotina</taxon>
        <taxon>Tremellomycetes</taxon>
        <taxon>Filobasidiales</taxon>
        <taxon>Filobasidiaceae</taxon>
        <taxon>Filobasidium</taxon>
    </lineage>
</organism>
<dbReference type="Pfam" id="PF00004">
    <property type="entry name" value="AAA"/>
    <property type="match status" value="1"/>
</dbReference>
<evidence type="ECO:0000259" key="2">
    <source>
        <dbReference type="Pfam" id="PF00004"/>
    </source>
</evidence>
<feature type="compositionally biased region" description="Low complexity" evidence="1">
    <location>
        <begin position="506"/>
        <end position="518"/>
    </location>
</feature>
<feature type="domain" description="ATPase AAA-type core" evidence="2">
    <location>
        <begin position="412"/>
        <end position="471"/>
    </location>
</feature>
<feature type="compositionally biased region" description="Basic and acidic residues" evidence="1">
    <location>
        <begin position="207"/>
        <end position="225"/>
    </location>
</feature>
<dbReference type="GO" id="GO:0005524">
    <property type="term" value="F:ATP binding"/>
    <property type="evidence" value="ECO:0007669"/>
    <property type="project" value="InterPro"/>
</dbReference>
<accession>A0A8K0NPP1</accession>
<gene>
    <name evidence="3" type="ORF">FFLO_01804</name>
</gene>
<dbReference type="OrthoDB" id="9996895at2759"/>
<dbReference type="Proteomes" id="UP000812966">
    <property type="component" value="Unassembled WGS sequence"/>
</dbReference>
<dbReference type="GO" id="GO:0003677">
    <property type="term" value="F:DNA binding"/>
    <property type="evidence" value="ECO:0007669"/>
    <property type="project" value="TreeGrafter"/>
</dbReference>
<dbReference type="PANTHER" id="PTHR23389">
    <property type="entry name" value="CHROMOSOME TRANSMISSION FIDELITY FACTOR 18"/>
    <property type="match status" value="1"/>
</dbReference>